<evidence type="ECO:0000256" key="2">
    <source>
        <dbReference type="ARBA" id="ARBA00004787"/>
    </source>
</evidence>
<accession>A0A521E7Z9</accession>
<dbReference type="UniPathway" id="UPA00056">
    <property type="reaction ID" value="UER00093"/>
</dbReference>
<evidence type="ECO:0000256" key="5">
    <source>
        <dbReference type="ARBA" id="ARBA00022695"/>
    </source>
</evidence>
<feature type="site" description="Positions MEP for the nucleophilic attack" evidence="7">
    <location>
        <position position="153"/>
    </location>
</feature>
<dbReference type="NCBIfam" id="TIGR00453">
    <property type="entry name" value="ispD"/>
    <property type="match status" value="1"/>
</dbReference>
<evidence type="ECO:0000256" key="1">
    <source>
        <dbReference type="ARBA" id="ARBA00001282"/>
    </source>
</evidence>
<comment type="pathway">
    <text evidence="2 7">Isoprenoid biosynthesis; isopentenyl diphosphate biosynthesis via DXP pathway; isopentenyl diphosphate from 1-deoxy-D-xylulose 5-phosphate: step 2/6.</text>
</comment>
<organism evidence="8 9">
    <name type="scientific">Melghirimyces algeriensis</name>
    <dbReference type="NCBI Taxonomy" id="910412"/>
    <lineage>
        <taxon>Bacteria</taxon>
        <taxon>Bacillati</taxon>
        <taxon>Bacillota</taxon>
        <taxon>Bacilli</taxon>
        <taxon>Bacillales</taxon>
        <taxon>Thermoactinomycetaceae</taxon>
        <taxon>Melghirimyces</taxon>
    </lineage>
</organism>
<dbReference type="HAMAP" id="MF_00108">
    <property type="entry name" value="IspD"/>
    <property type="match status" value="1"/>
</dbReference>
<dbReference type="InterPro" id="IPR001228">
    <property type="entry name" value="IspD"/>
</dbReference>
<dbReference type="RefSeq" id="WP_142506046.1">
    <property type="nucleotide sequence ID" value="NZ_FXTI01000008.1"/>
</dbReference>
<dbReference type="InterPro" id="IPR018294">
    <property type="entry name" value="ISPD_synthase_CS"/>
</dbReference>
<dbReference type="PROSITE" id="PS01295">
    <property type="entry name" value="ISPD"/>
    <property type="match status" value="1"/>
</dbReference>
<dbReference type="Proteomes" id="UP000315636">
    <property type="component" value="Unassembled WGS sequence"/>
</dbReference>
<gene>
    <name evidence="7" type="primary">ispD</name>
    <name evidence="8" type="ORF">SAMN06264849_10878</name>
</gene>
<dbReference type="AlphaFoldDB" id="A0A521E7Z9"/>
<dbReference type="GO" id="GO:0019288">
    <property type="term" value="P:isopentenyl diphosphate biosynthetic process, methylerythritol 4-phosphate pathway"/>
    <property type="evidence" value="ECO:0007669"/>
    <property type="project" value="UniProtKB-UniRule"/>
</dbReference>
<proteinExistence type="inferred from homology"/>
<comment type="similarity">
    <text evidence="3 7">Belongs to the IspD/TarI cytidylyltransferase family. IspD subfamily.</text>
</comment>
<dbReference type="SUPFAM" id="SSF53448">
    <property type="entry name" value="Nucleotide-diphospho-sugar transferases"/>
    <property type="match status" value="1"/>
</dbReference>
<evidence type="ECO:0000256" key="3">
    <source>
        <dbReference type="ARBA" id="ARBA00009789"/>
    </source>
</evidence>
<dbReference type="EC" id="2.7.7.60" evidence="7"/>
<keyword evidence="5 7" id="KW-0548">Nucleotidyltransferase</keyword>
<dbReference type="InterPro" id="IPR029044">
    <property type="entry name" value="Nucleotide-diphossugar_trans"/>
</dbReference>
<evidence type="ECO:0000256" key="6">
    <source>
        <dbReference type="ARBA" id="ARBA00023229"/>
    </source>
</evidence>
<evidence type="ECO:0000313" key="8">
    <source>
        <dbReference type="EMBL" id="SMO80076.1"/>
    </source>
</evidence>
<dbReference type="Gene3D" id="3.90.550.10">
    <property type="entry name" value="Spore Coat Polysaccharide Biosynthesis Protein SpsA, Chain A"/>
    <property type="match status" value="1"/>
</dbReference>
<comment type="catalytic activity">
    <reaction evidence="1 7">
        <text>2-C-methyl-D-erythritol 4-phosphate + CTP + H(+) = 4-CDP-2-C-methyl-D-erythritol + diphosphate</text>
        <dbReference type="Rhea" id="RHEA:13429"/>
        <dbReference type="ChEBI" id="CHEBI:15378"/>
        <dbReference type="ChEBI" id="CHEBI:33019"/>
        <dbReference type="ChEBI" id="CHEBI:37563"/>
        <dbReference type="ChEBI" id="CHEBI:57823"/>
        <dbReference type="ChEBI" id="CHEBI:58262"/>
        <dbReference type="EC" id="2.7.7.60"/>
    </reaction>
</comment>
<name>A0A521E7Z9_9BACL</name>
<dbReference type="Pfam" id="PF01128">
    <property type="entry name" value="IspD"/>
    <property type="match status" value="1"/>
</dbReference>
<protein>
    <recommendedName>
        <fullName evidence="7">2-C-methyl-D-erythritol 4-phosphate cytidylyltransferase</fullName>
        <ecNumber evidence="7">2.7.7.60</ecNumber>
    </recommendedName>
    <alternativeName>
        <fullName evidence="7">4-diphosphocytidyl-2C-methyl-D-erythritol synthase</fullName>
    </alternativeName>
    <alternativeName>
        <fullName evidence="7">MEP cytidylyltransferase</fullName>
        <shortName evidence="7">MCT</shortName>
    </alternativeName>
</protein>
<dbReference type="PANTHER" id="PTHR32125:SF4">
    <property type="entry name" value="2-C-METHYL-D-ERYTHRITOL 4-PHOSPHATE CYTIDYLYLTRANSFERASE, CHLOROPLASTIC"/>
    <property type="match status" value="1"/>
</dbReference>
<reference evidence="8 9" key="1">
    <citation type="submission" date="2017-05" db="EMBL/GenBank/DDBJ databases">
        <authorList>
            <person name="Varghese N."/>
            <person name="Submissions S."/>
        </authorList>
    </citation>
    <scope>NUCLEOTIDE SEQUENCE [LARGE SCALE GENOMIC DNA]</scope>
    <source>
        <strain evidence="8 9">DSM 45474</strain>
    </source>
</reference>
<comment type="function">
    <text evidence="7">Catalyzes the formation of 4-diphosphocytidyl-2-C-methyl-D-erythritol from CTP and 2-C-methyl-D-erythritol 4-phosphate (MEP).</text>
</comment>
<dbReference type="InterPro" id="IPR050088">
    <property type="entry name" value="IspD/TarI_cytidylyltransf_bact"/>
</dbReference>
<sequence>MKAGVVIPAAGKGQRMGGTVSKQFLDLCGEPVLIRTLRVFLEHSSIARIVLAVSSGQEDFVHNLLGQHNVLSDQVIVTVGGKERQDSVYHALKEVDQDWVLVHDAVRPFVTSEQISALLQAVRDGGAAILAVPVKDTIKEVTPEHIVANTPDRSRLWAVQTPQAFRCSLLVQAHEEGKRKGIVATDDAMLVEAMGVNVRVVKGDGRNLKLTTPEDMILAEAICKMRSHVYD</sequence>
<keyword evidence="4 7" id="KW-0808">Transferase</keyword>
<keyword evidence="9" id="KW-1185">Reference proteome</keyword>
<evidence type="ECO:0000313" key="9">
    <source>
        <dbReference type="Proteomes" id="UP000315636"/>
    </source>
</evidence>
<keyword evidence="6 7" id="KW-0414">Isoprene biosynthesis</keyword>
<feature type="site" description="Positions MEP for the nucleophilic attack" evidence="7">
    <location>
        <position position="209"/>
    </location>
</feature>
<feature type="site" description="Transition state stabilizer" evidence="7">
    <location>
        <position position="15"/>
    </location>
</feature>
<dbReference type="PANTHER" id="PTHR32125">
    <property type="entry name" value="2-C-METHYL-D-ERYTHRITOL 4-PHOSPHATE CYTIDYLYLTRANSFERASE, CHLOROPLASTIC"/>
    <property type="match status" value="1"/>
</dbReference>
<dbReference type="InterPro" id="IPR034683">
    <property type="entry name" value="IspD/TarI"/>
</dbReference>
<feature type="site" description="Transition state stabilizer" evidence="7">
    <location>
        <position position="22"/>
    </location>
</feature>
<evidence type="ECO:0000256" key="7">
    <source>
        <dbReference type="HAMAP-Rule" id="MF_00108"/>
    </source>
</evidence>
<dbReference type="EMBL" id="FXTI01000008">
    <property type="protein sequence ID" value="SMO80076.1"/>
    <property type="molecule type" value="Genomic_DNA"/>
</dbReference>
<dbReference type="CDD" id="cd02516">
    <property type="entry name" value="CDP-ME_synthetase"/>
    <property type="match status" value="1"/>
</dbReference>
<dbReference type="GO" id="GO:0050518">
    <property type="term" value="F:2-C-methyl-D-erythritol 4-phosphate cytidylyltransferase activity"/>
    <property type="evidence" value="ECO:0007669"/>
    <property type="project" value="UniProtKB-UniRule"/>
</dbReference>
<dbReference type="FunFam" id="3.90.550.10:FF:000003">
    <property type="entry name" value="2-C-methyl-D-erythritol 4-phosphate cytidylyltransferase"/>
    <property type="match status" value="1"/>
</dbReference>
<dbReference type="OrthoDB" id="9806837at2"/>
<evidence type="ECO:0000256" key="4">
    <source>
        <dbReference type="ARBA" id="ARBA00022679"/>
    </source>
</evidence>